<dbReference type="KEGG" id="emi:Emin_0843"/>
<evidence type="ECO:0000256" key="3">
    <source>
        <dbReference type="SAM" id="Phobius"/>
    </source>
</evidence>
<feature type="transmembrane region" description="Helical" evidence="3">
    <location>
        <begin position="1528"/>
        <end position="1549"/>
    </location>
</feature>
<feature type="transmembrane region" description="Helical" evidence="3">
    <location>
        <begin position="1487"/>
        <end position="1507"/>
    </location>
</feature>
<keyword evidence="3" id="KW-0472">Membrane</keyword>
<evidence type="ECO:0000256" key="1">
    <source>
        <dbReference type="SAM" id="Coils"/>
    </source>
</evidence>
<keyword evidence="6" id="KW-1185">Reference proteome</keyword>
<feature type="transmembrane region" description="Helical" evidence="3">
    <location>
        <begin position="1234"/>
        <end position="1253"/>
    </location>
</feature>
<dbReference type="RefSeq" id="WP_012415013.1">
    <property type="nucleotide sequence ID" value="NC_010644.1"/>
</dbReference>
<evidence type="ECO:0000313" key="5">
    <source>
        <dbReference type="EMBL" id="ACC98398.1"/>
    </source>
</evidence>
<evidence type="ECO:0000256" key="2">
    <source>
        <dbReference type="SAM" id="MobiDB-lite"/>
    </source>
</evidence>
<feature type="transmembrane region" description="Helical" evidence="3">
    <location>
        <begin position="1569"/>
        <end position="1589"/>
    </location>
</feature>
<organism evidence="5 6">
    <name type="scientific">Elusimicrobium minutum (strain Pei191)</name>
    <dbReference type="NCBI Taxonomy" id="445932"/>
    <lineage>
        <taxon>Bacteria</taxon>
        <taxon>Pseudomonadati</taxon>
        <taxon>Elusimicrobiota</taxon>
        <taxon>Elusimicrobia</taxon>
        <taxon>Elusimicrobiales</taxon>
        <taxon>Elusimicrobiaceae</taxon>
        <taxon>Elusimicrobium</taxon>
    </lineage>
</organism>
<dbReference type="EMBL" id="CP001055">
    <property type="protein sequence ID" value="ACC98398.1"/>
    <property type="molecule type" value="Genomic_DNA"/>
</dbReference>
<keyword evidence="3" id="KW-1133">Transmembrane helix</keyword>
<feature type="signal peptide" evidence="4">
    <location>
        <begin position="1"/>
        <end position="22"/>
    </location>
</feature>
<sequence>MKLLNRIISKTLIIAILFNCNADIFAQSASKTETQSRPSLSKQKVDNARMGDKRLKEIYSDPADQQKKMEQVLKYNRFVPSSLRIRNVNAQVAKMNYLDAIKYEKRLQEDSVYRRAEEIKYIIFQKEELPTIKKFTADFTKAVEEQERLIISAINKNYNMQLKQIRQSAAGFASKEFPQTQILIWTQKTESELKQWKEEALSELKKRKEEELTRQNIQKRYEEEIAAIKQQQQASDAKVDQAVMEELKILAAEIMDLYKRKPEAVLPSLLEVTPALLTVSHEDNELFTKADKTHLMRIYKYVLENPGEKCEKEGQCDLEINAISGLGILGQYSEDGYPIVEFLEKHEKHADYTRILITSISALVNMKSYGTVGGYLNSAFERENRISEFDIFDFELMAKEFNNRHGKYLGEISQYAKYNESGRINNAWTDVAFILAEDNTQGSLNLLRKYGVEKCRVFQEVKINFDKELKLRCSGIQPFLVGALLSGKSGANQYTQEYNRAGNHLTAQGRSMTVTKDDENRSRANAEGLMYNFDALAKQKGLAKDALLALFIVNQSMGDLSVHEESVLDTDIYSVFGKSIKKYLNGNAVIRDNNSKEYQNNIKRKESRVQEAKIIANVGTGLNIGFLVWCFWDLSRLAIKGVRGIGRLGKQTYRGMKLARIGNNANKMAFLRENLAVYQKTFANRKNPTYFAKASQKIKQGLEPAVFSNYKHFGSTAPEFIGPRTVSGELIPSVAQEAVQAAVFNVQAGRVIVNPETITQARNAVNLEAYLAGKNLKNTSARKDLADLLHVERNFINASRNAAKEFNTITAARSKRPLVFSSPSKDAKLSHKLLAGETGKLFTTSKFLDRRAMLAGQALSGSVASMASVASGKYGAELVDTLFSKGKKRSLILFKGSDQKQIGNVRVFLTEAIPGVTGTWLKKVPFIKNTNIADRALGRKTNKLSSIIIENKNAGSDQQFLRFVRSDNTGIDPSFFKITVNKESVPSLLRASHLSANGEAGAALKLKVNADYTVPGRSLWTKIKSSVQASKETQFTEELSVVLKNGSNELPLNGISISANQNLKGFKFAITHKDETMLITPEGKVFKGDFSVTLPKEQLGKFTEIASKANLLDKNIAISLSGSKNKINTLFVLSGLSLSAASTSLIKPLSDIYANNNIPEGERDPWIGLKLGAISVALPYLPSLISPVISPFVRRYGMVNVLKSSLGIASGALVIPIAYGFNGSNSISYKNRENFSLAPLAVSAFLIGVSTALTRSTLSPLTDAIGGGGNTLKTMAFKNLSSFIMITPPALVTGGVMSYRAAFKDASENDFSKKIVDFSVSYPILLAATMGTGLLLHKTKISTKIGKADGPKIPFKDFRKGLKGDVIESFKTIKNPIVGKTVLASTLIVGSEAALVNSYSMGEVNRYSDIVVPKNEGENVLLGDARKLASVGIFVAAPFVFRLSSKKVINALGGGENPLAYKRLLVGSLGTAGLGSAVLYSQDNLPMFLTGMALTSVGFASTTNGFFKLSKIMLKDAKMSKSFITNFEVLYPGVHIGMAAVPALTNLGSDVILKNNMAENRAESNQKSLVVPILGIAAGTFAGSKMLSINRKNIVSGFRTLGSGSKMIGLSLKTTGANFGKSLNGGAQTMFKLVNDSHAVGIGGGAYYLNKALNNAPVLKDIDGANIDVLNKDNAESKDSLDVDLTSQQKSVLEPSTEETKESENTQSTVNLDYEIALQTM</sequence>
<protein>
    <submittedName>
        <fullName evidence="5">Uncharacterized protein</fullName>
    </submittedName>
</protein>
<feature type="region of interest" description="Disordered" evidence="2">
    <location>
        <begin position="1679"/>
        <end position="1707"/>
    </location>
</feature>
<keyword evidence="1" id="KW-0175">Coiled coil</keyword>
<feature type="transmembrane region" description="Helical" evidence="3">
    <location>
        <begin position="1319"/>
        <end position="1337"/>
    </location>
</feature>
<feature type="transmembrane region" description="Helical" evidence="3">
    <location>
        <begin position="1464"/>
        <end position="1481"/>
    </location>
</feature>
<feature type="transmembrane region" description="Helical" evidence="3">
    <location>
        <begin position="1201"/>
        <end position="1222"/>
    </location>
</feature>
<keyword evidence="4" id="KW-0732">Signal</keyword>
<feature type="transmembrane region" description="Helical" evidence="3">
    <location>
        <begin position="1280"/>
        <end position="1299"/>
    </location>
</feature>
<evidence type="ECO:0000313" key="6">
    <source>
        <dbReference type="Proteomes" id="UP000001029"/>
    </source>
</evidence>
<feature type="transmembrane region" description="Helical" evidence="3">
    <location>
        <begin position="1166"/>
        <end position="1189"/>
    </location>
</feature>
<proteinExistence type="predicted"/>
<reference evidence="5 6" key="1">
    <citation type="journal article" date="2009" name="Appl. Environ. Microbiol.">
        <title>Genomic analysis of 'Elusimicrobium minutum,' the first cultivated representative of the phylum 'Elusimicrobia' (formerly termite group 1).</title>
        <authorList>
            <person name="Herlemann D.P.R."/>
            <person name="Geissinger O."/>
            <person name="Ikeda-Ohtsubo W."/>
            <person name="Kunin V."/>
            <person name="Sun H."/>
            <person name="Lapidus A."/>
            <person name="Hugenholtz P."/>
            <person name="Brune A."/>
        </authorList>
    </citation>
    <scope>NUCLEOTIDE SEQUENCE [LARGE SCALE GENOMIC DNA]</scope>
    <source>
        <strain evidence="5 6">Pei191</strain>
    </source>
</reference>
<gene>
    <name evidence="5" type="ordered locus">Emin_0843</name>
</gene>
<feature type="chain" id="PRO_5002777765" evidence="4">
    <location>
        <begin position="23"/>
        <end position="1721"/>
    </location>
</feature>
<accession>B2KD02</accession>
<name>B2KD02_ELUMP</name>
<keyword evidence="3" id="KW-0812">Transmembrane</keyword>
<evidence type="ECO:0000256" key="4">
    <source>
        <dbReference type="SAM" id="SignalP"/>
    </source>
</evidence>
<feature type="coiled-coil region" evidence="1">
    <location>
        <begin position="198"/>
        <end position="234"/>
    </location>
</feature>
<dbReference type="Proteomes" id="UP000001029">
    <property type="component" value="Chromosome"/>
</dbReference>
<dbReference type="HOGENOM" id="CLU_240253_0_0_0"/>